<evidence type="ECO:0000313" key="2">
    <source>
        <dbReference type="Proteomes" id="UP000244855"/>
    </source>
</evidence>
<dbReference type="STRING" id="97972.A0A2V1DJH1"/>
<sequence>MLCPIIRFVLRRASRPARISRGERVVPAPFLYTHQRYFSGHLLSRRLAPDQSMANESLKKMDLDRVEKAIKQALGNSDAWDHNKLKSLLHVICILPISDVMRFADYAVGGYCPDGGKASFPLLTEEEMFLIDKPYHEWATEPFDKLQYSCHENIKALYMNTGDDVHLKTPPFAAFPARLVPLYSKIWLGRAPISHDRWLEKKMDDPANYRNLFELMEDILLIFSWLNDYQTQLRLRSAFNHLFDSYVEFGSAANLRREQSGIKERLDMAGMCVEYFRSIATTASNRTHQWLVDRVNEVQSRAFDQYTASLERAGTDQEAIGAAGRKYYECVQDLNALLTKADYHLSIPMSDFKGVTSSDDALDLDLPIRAKIYAEIAESKSWRFQEAILKRQDQDPPQEKVFQDILTSMNPEKQPAPPRFRDYELFQGHYHEGKKNRAEIRKVLRGEPKTFAEEYWITILKERMEFYLSHGRDRKTHRWGFVCYRLTYNQTDEEWATFQKKFEADVFRSGKWIEGYDSIADMAGIEYVDGRDFAITEGDIEAAKKHFKSTYTVLPTLGRMWTLDFLVIDTPSYQSYARPPGEEKPLPLPFGPSFGDEGGFVRLVDTTNYDQQFLDESAPGYTGSFNVLSTLILEDLYPLITSQIIRPSSLWPIARLHPQGVYVGPTVIGQEAWFEWQRIDKVTMTSAFIKHLREKKAALGNAK</sequence>
<dbReference type="EMBL" id="KZ805416">
    <property type="protein sequence ID" value="PVH98327.1"/>
    <property type="molecule type" value="Genomic_DNA"/>
</dbReference>
<gene>
    <name evidence="1" type="ORF">DM02DRAFT_615896</name>
</gene>
<dbReference type="Proteomes" id="UP000244855">
    <property type="component" value="Unassembled WGS sequence"/>
</dbReference>
<evidence type="ECO:0000313" key="1">
    <source>
        <dbReference type="EMBL" id="PVH98327.1"/>
    </source>
</evidence>
<proteinExistence type="predicted"/>
<accession>A0A2V1DJH1</accession>
<dbReference type="OrthoDB" id="3437405at2759"/>
<organism evidence="1 2">
    <name type="scientific">Periconia macrospinosa</name>
    <dbReference type="NCBI Taxonomy" id="97972"/>
    <lineage>
        <taxon>Eukaryota</taxon>
        <taxon>Fungi</taxon>
        <taxon>Dikarya</taxon>
        <taxon>Ascomycota</taxon>
        <taxon>Pezizomycotina</taxon>
        <taxon>Dothideomycetes</taxon>
        <taxon>Pleosporomycetidae</taxon>
        <taxon>Pleosporales</taxon>
        <taxon>Massarineae</taxon>
        <taxon>Periconiaceae</taxon>
        <taxon>Periconia</taxon>
    </lineage>
</organism>
<name>A0A2V1DJH1_9PLEO</name>
<protein>
    <submittedName>
        <fullName evidence="1">Uncharacterized protein</fullName>
    </submittedName>
</protein>
<keyword evidence="2" id="KW-1185">Reference proteome</keyword>
<reference evidence="1 2" key="1">
    <citation type="journal article" date="2018" name="Sci. Rep.">
        <title>Comparative genomics provides insights into the lifestyle and reveals functional heterogeneity of dark septate endophytic fungi.</title>
        <authorList>
            <person name="Knapp D.G."/>
            <person name="Nemeth J.B."/>
            <person name="Barry K."/>
            <person name="Hainaut M."/>
            <person name="Henrissat B."/>
            <person name="Johnson J."/>
            <person name="Kuo A."/>
            <person name="Lim J.H.P."/>
            <person name="Lipzen A."/>
            <person name="Nolan M."/>
            <person name="Ohm R.A."/>
            <person name="Tamas L."/>
            <person name="Grigoriev I.V."/>
            <person name="Spatafora J.W."/>
            <person name="Nagy L.G."/>
            <person name="Kovacs G.M."/>
        </authorList>
    </citation>
    <scope>NUCLEOTIDE SEQUENCE [LARGE SCALE GENOMIC DNA]</scope>
    <source>
        <strain evidence="1 2">DSE2036</strain>
    </source>
</reference>
<dbReference type="AlphaFoldDB" id="A0A2V1DJH1"/>